<dbReference type="InterPro" id="IPR051932">
    <property type="entry name" value="Bact_StressResp_Reg"/>
</dbReference>
<dbReference type="OrthoDB" id="5486853at2"/>
<dbReference type="SUPFAM" id="SSF52091">
    <property type="entry name" value="SpoIIaa-like"/>
    <property type="match status" value="1"/>
</dbReference>
<evidence type="ECO:0000256" key="1">
    <source>
        <dbReference type="ARBA" id="ARBA00022553"/>
    </source>
</evidence>
<name>A0A4U1IJK6_9BACT</name>
<dbReference type="PROSITE" id="PS50801">
    <property type="entry name" value="STAS"/>
    <property type="match status" value="1"/>
</dbReference>
<keyword evidence="5" id="KW-1185">Reference proteome</keyword>
<dbReference type="Pfam" id="PF08448">
    <property type="entry name" value="PAS_4"/>
    <property type="match status" value="2"/>
</dbReference>
<proteinExistence type="predicted"/>
<dbReference type="CDD" id="cd00130">
    <property type="entry name" value="PAS"/>
    <property type="match status" value="2"/>
</dbReference>
<dbReference type="SMART" id="SM00091">
    <property type="entry name" value="PAS"/>
    <property type="match status" value="3"/>
</dbReference>
<reference evidence="4 5" key="1">
    <citation type="submission" date="2019-04" db="EMBL/GenBank/DDBJ databases">
        <authorList>
            <person name="Li Y."/>
            <person name="Wang J."/>
        </authorList>
    </citation>
    <scope>NUCLEOTIDE SEQUENCE [LARGE SCALE GENOMIC DNA]</scope>
    <source>
        <strain evidence="4 5">DSM 14668</strain>
    </source>
</reference>
<gene>
    <name evidence="4" type="ORF">E8A74_48950</name>
</gene>
<dbReference type="EMBL" id="SSMQ01000115">
    <property type="protein sequence ID" value="TKC94093.1"/>
    <property type="molecule type" value="Genomic_DNA"/>
</dbReference>
<comment type="caution">
    <text evidence="4">The sequence shown here is derived from an EMBL/GenBank/DDBJ whole genome shotgun (WGS) entry which is preliminary data.</text>
</comment>
<dbReference type="InterPro" id="IPR036513">
    <property type="entry name" value="STAS_dom_sf"/>
</dbReference>
<dbReference type="Gene3D" id="3.30.450.20">
    <property type="entry name" value="PAS domain"/>
    <property type="match status" value="2"/>
</dbReference>
<evidence type="ECO:0000259" key="2">
    <source>
        <dbReference type="PROSITE" id="PS50112"/>
    </source>
</evidence>
<feature type="domain" description="PAS" evidence="2">
    <location>
        <begin position="106"/>
        <end position="165"/>
    </location>
</feature>
<sequence length="476" mass="51756">MDFPRAETLLHGCPTPLALVSISGEMLATNAAWDARVGSGALDARIHEQDHAALAEAERAAFGAEATTSLDVRLAREEGERARLTFWRADERSLWVSAEVTRDEAEERKARILLDCFRKMDAIVWSCDAEGKVLVSDGKGLALLGLAPGAAVGQSVFELYPPDSKVHAIVKRALAGETFIQEDVTEKAHWRNVYTPLVDASGAVKGLQSFAVHDGEDLQLSKKSKAITECVDRLPICIWAFDKKGTCTLFEGALGRQMGRTAADLVGKNLFEIYRERPDLVGDMRRALSGEAYVVERPLRDTQLRMRYAPLRDPFGEVIGACASTEDATEELRFEAQLRAQLELIASQKQAIAELGTPILEVWQDVLAVPVVGTLDAARAEQMLGALLEAVVDKQASFALLDLTGVETVDAATAQHLVRVASAVRLLGCEGIITGIRPSVAKTLVGIDVDLAQIRTLQSFKDALRFCAGLRARGKR</sequence>
<dbReference type="CDD" id="cd07041">
    <property type="entry name" value="STAS_RsbR_RsbS_like"/>
    <property type="match status" value="1"/>
</dbReference>
<dbReference type="InterPro" id="IPR000014">
    <property type="entry name" value="PAS"/>
</dbReference>
<dbReference type="InterPro" id="IPR013656">
    <property type="entry name" value="PAS_4"/>
</dbReference>
<dbReference type="PROSITE" id="PS50112">
    <property type="entry name" value="PAS"/>
    <property type="match status" value="1"/>
</dbReference>
<protein>
    <submittedName>
        <fullName evidence="4">PAS domain-containing protein</fullName>
    </submittedName>
</protein>
<dbReference type="InterPro" id="IPR002645">
    <property type="entry name" value="STAS_dom"/>
</dbReference>
<dbReference type="PANTHER" id="PTHR33745:SF3">
    <property type="entry name" value="RSBT CO-ANTAGONIST PROTEIN RSBRC"/>
    <property type="match status" value="1"/>
</dbReference>
<evidence type="ECO:0000313" key="4">
    <source>
        <dbReference type="EMBL" id="TKC94093.1"/>
    </source>
</evidence>
<dbReference type="Pfam" id="PF01740">
    <property type="entry name" value="STAS"/>
    <property type="match status" value="1"/>
</dbReference>
<evidence type="ECO:0000259" key="3">
    <source>
        <dbReference type="PROSITE" id="PS50801"/>
    </source>
</evidence>
<dbReference type="Proteomes" id="UP000309215">
    <property type="component" value="Unassembled WGS sequence"/>
</dbReference>
<feature type="domain" description="STAS" evidence="3">
    <location>
        <begin position="356"/>
        <end position="467"/>
    </location>
</feature>
<dbReference type="SUPFAM" id="SSF55785">
    <property type="entry name" value="PYP-like sensor domain (PAS domain)"/>
    <property type="match status" value="2"/>
</dbReference>
<dbReference type="InterPro" id="IPR035965">
    <property type="entry name" value="PAS-like_dom_sf"/>
</dbReference>
<evidence type="ECO:0000313" key="5">
    <source>
        <dbReference type="Proteomes" id="UP000309215"/>
    </source>
</evidence>
<keyword evidence="1" id="KW-0597">Phosphoprotein</keyword>
<dbReference type="AlphaFoldDB" id="A0A4U1IJK6"/>
<accession>A0A4U1IJK6</accession>
<dbReference type="PANTHER" id="PTHR33745">
    <property type="entry name" value="RSBT ANTAGONIST PROTEIN RSBS-RELATED"/>
    <property type="match status" value="1"/>
</dbReference>
<dbReference type="Gene3D" id="3.30.750.24">
    <property type="entry name" value="STAS domain"/>
    <property type="match status" value="1"/>
</dbReference>
<dbReference type="RefSeq" id="WP_136936097.1">
    <property type="nucleotide sequence ID" value="NZ_SSMQ01000115.1"/>
</dbReference>
<organism evidence="4 5">
    <name type="scientific">Polyangium fumosum</name>
    <dbReference type="NCBI Taxonomy" id="889272"/>
    <lineage>
        <taxon>Bacteria</taxon>
        <taxon>Pseudomonadati</taxon>
        <taxon>Myxococcota</taxon>
        <taxon>Polyangia</taxon>
        <taxon>Polyangiales</taxon>
        <taxon>Polyangiaceae</taxon>
        <taxon>Polyangium</taxon>
    </lineage>
</organism>